<evidence type="ECO:0000259" key="1">
    <source>
        <dbReference type="Pfam" id="PF01927"/>
    </source>
</evidence>
<accession>A0A0F9CZ56</accession>
<sequence>MLQSDTKPIFLVDAMLGNIAKKLRLLGYDSEYSSDSKDDELILKAKNENRILLTKDEPLLKKAEKQAISVIHIKNDTELKQLVQIFKNFKLSKVVVSGNTARCTECNGELVTIEKDMVMDKVPKGVLEKIEPSEKEIKFIEGYTFSNNKKTKEEFYNLKPADIGFKVGAICLDLIDDNEDIRDTITITNELFEMKKAKTQTQATSKEVVA</sequence>
<dbReference type="EMBL" id="LAZR01041883">
    <property type="protein sequence ID" value="KKL10881.1"/>
    <property type="molecule type" value="Genomic_DNA"/>
</dbReference>
<dbReference type="PANTHER" id="PTHR39081">
    <property type="entry name" value="MUT7-C DOMAIN-CONTAINING PROTEIN"/>
    <property type="match status" value="1"/>
</dbReference>
<dbReference type="Pfam" id="PF01927">
    <property type="entry name" value="Mut7-C"/>
    <property type="match status" value="1"/>
</dbReference>
<dbReference type="AlphaFoldDB" id="A0A0F9CZ56"/>
<gene>
    <name evidence="2" type="ORF">LCGC14_2551380</name>
</gene>
<name>A0A0F9CZ56_9ZZZZ</name>
<proteinExistence type="predicted"/>
<comment type="caution">
    <text evidence="2">The sequence shown here is derived from an EMBL/GenBank/DDBJ whole genome shotgun (WGS) entry which is preliminary data.</text>
</comment>
<dbReference type="PANTHER" id="PTHR39081:SF1">
    <property type="entry name" value="MUT7-C RNASE DOMAIN-CONTAINING PROTEIN"/>
    <property type="match status" value="1"/>
</dbReference>
<organism evidence="2">
    <name type="scientific">marine sediment metagenome</name>
    <dbReference type="NCBI Taxonomy" id="412755"/>
    <lineage>
        <taxon>unclassified sequences</taxon>
        <taxon>metagenomes</taxon>
        <taxon>ecological metagenomes</taxon>
    </lineage>
</organism>
<dbReference type="InterPro" id="IPR002782">
    <property type="entry name" value="Mut7-C_RNAse_dom"/>
</dbReference>
<protein>
    <recommendedName>
        <fullName evidence="1">Mut7-C RNAse domain-containing protein</fullName>
    </recommendedName>
</protein>
<dbReference type="Gene3D" id="3.40.50.1010">
    <property type="entry name" value="5'-nuclease"/>
    <property type="match status" value="1"/>
</dbReference>
<evidence type="ECO:0000313" key="2">
    <source>
        <dbReference type="EMBL" id="KKL10881.1"/>
    </source>
</evidence>
<feature type="domain" description="Mut7-C RNAse" evidence="1">
    <location>
        <begin position="10"/>
        <end position="129"/>
    </location>
</feature>
<reference evidence="2" key="1">
    <citation type="journal article" date="2015" name="Nature">
        <title>Complex archaea that bridge the gap between prokaryotes and eukaryotes.</title>
        <authorList>
            <person name="Spang A."/>
            <person name="Saw J.H."/>
            <person name="Jorgensen S.L."/>
            <person name="Zaremba-Niedzwiedzka K."/>
            <person name="Martijn J."/>
            <person name="Lind A.E."/>
            <person name="van Eijk R."/>
            <person name="Schleper C."/>
            <person name="Guy L."/>
            <person name="Ettema T.J."/>
        </authorList>
    </citation>
    <scope>NUCLEOTIDE SEQUENCE</scope>
</reference>